<organism evidence="2 3">
    <name type="scientific">Bifidobacterium longum subsp. longum</name>
    <dbReference type="NCBI Taxonomy" id="1679"/>
    <lineage>
        <taxon>Bacteria</taxon>
        <taxon>Bacillati</taxon>
        <taxon>Actinomycetota</taxon>
        <taxon>Actinomycetes</taxon>
        <taxon>Bifidobacteriales</taxon>
        <taxon>Bifidobacteriaceae</taxon>
        <taxon>Bifidobacterium</taxon>
    </lineage>
</organism>
<dbReference type="InterPro" id="IPR038461">
    <property type="entry name" value="Schlafen_AlbA_2_dom_sf"/>
</dbReference>
<dbReference type="Proteomes" id="UP000829452">
    <property type="component" value="Chromosome"/>
</dbReference>
<dbReference type="RefSeq" id="WP_406606545.1">
    <property type="nucleotide sequence ID" value="NZ_CP049768.1"/>
</dbReference>
<dbReference type="InterPro" id="IPR007421">
    <property type="entry name" value="Schlafen_AlbA_2_dom"/>
</dbReference>
<protein>
    <recommendedName>
        <fullName evidence="1">Schlafen AlbA-2 domain-containing protein</fullName>
    </recommendedName>
</protein>
<dbReference type="AlphaFoldDB" id="A0A9Q8VIJ1"/>
<reference evidence="2" key="1">
    <citation type="submission" date="2020-02" db="EMBL/GenBank/DDBJ databases">
        <title>The Isolation and identification of Lactobacillus and Bifidobacterium species from dairy as potential probiotics for calf scour mitigation.</title>
        <authorList>
            <person name="Dhadda K."/>
            <person name="Guan L."/>
            <person name="Chen Y."/>
            <person name="Malmuthuge N."/>
        </authorList>
    </citation>
    <scope>NUCLEOTIDE SEQUENCE</scope>
    <source>
        <strain evidence="2">B1</strain>
    </source>
</reference>
<proteinExistence type="predicted"/>
<evidence type="ECO:0000259" key="1">
    <source>
        <dbReference type="Pfam" id="PF04326"/>
    </source>
</evidence>
<evidence type="ECO:0000313" key="3">
    <source>
        <dbReference type="Proteomes" id="UP000829452"/>
    </source>
</evidence>
<accession>A0A9Q8VIJ1</accession>
<dbReference type="Pfam" id="PF04326">
    <property type="entry name" value="SLFN_AlbA_2"/>
    <property type="match status" value="1"/>
</dbReference>
<evidence type="ECO:0000313" key="2">
    <source>
        <dbReference type="EMBL" id="UNL82636.1"/>
    </source>
</evidence>
<gene>
    <name evidence="2" type="ORF">G8B11_10490</name>
</gene>
<feature type="domain" description="Schlafen AlbA-2" evidence="1">
    <location>
        <begin position="32"/>
        <end position="87"/>
    </location>
</feature>
<dbReference type="EMBL" id="CP049772">
    <property type="protein sequence ID" value="UNL82636.1"/>
    <property type="molecule type" value="Genomic_DNA"/>
</dbReference>
<sequence length="99" mass="10804">MVQRPDTHRVQIPGTLDDWQARNHYFERRSVKIAPDCLAQRIVAFANASVGKLMVGIGDLGEAIGFNSPRSRPAENFEQCVIMNCTPAHGPSTAHASAC</sequence>
<name>A0A9Q8VIJ1_BIFLL</name>
<dbReference type="Gene3D" id="3.30.950.30">
    <property type="entry name" value="Schlafen, AAA domain"/>
    <property type="match status" value="1"/>
</dbReference>